<name>A0A317W9D8_9EURO</name>
<evidence type="ECO:0000313" key="2">
    <source>
        <dbReference type="EMBL" id="PWY82943.1"/>
    </source>
</evidence>
<dbReference type="InterPro" id="IPR036873">
    <property type="entry name" value="Rhodanese-like_dom_sf"/>
</dbReference>
<dbReference type="SUPFAM" id="SSF52821">
    <property type="entry name" value="Rhodanese/Cell cycle control phosphatase"/>
    <property type="match status" value="1"/>
</dbReference>
<proteinExistence type="predicted"/>
<dbReference type="RefSeq" id="XP_025399657.1">
    <property type="nucleotide sequence ID" value="XM_025539381.1"/>
</dbReference>
<organism evidence="2 3">
    <name type="scientific">Aspergillus heteromorphus CBS 117.55</name>
    <dbReference type="NCBI Taxonomy" id="1448321"/>
    <lineage>
        <taxon>Eukaryota</taxon>
        <taxon>Fungi</taxon>
        <taxon>Dikarya</taxon>
        <taxon>Ascomycota</taxon>
        <taxon>Pezizomycotina</taxon>
        <taxon>Eurotiomycetes</taxon>
        <taxon>Eurotiomycetidae</taxon>
        <taxon>Eurotiales</taxon>
        <taxon>Aspergillaceae</taxon>
        <taxon>Aspergillus</taxon>
        <taxon>Aspergillus subgen. Circumdati</taxon>
    </lineage>
</organism>
<evidence type="ECO:0000259" key="1">
    <source>
        <dbReference type="PROSITE" id="PS50206"/>
    </source>
</evidence>
<comment type="caution">
    <text evidence="2">The sequence shown here is derived from an EMBL/GenBank/DDBJ whole genome shotgun (WGS) entry which is preliminary data.</text>
</comment>
<dbReference type="PROSITE" id="PS50206">
    <property type="entry name" value="RHODANESE_3"/>
    <property type="match status" value="1"/>
</dbReference>
<dbReference type="Proteomes" id="UP000247233">
    <property type="component" value="Unassembled WGS sequence"/>
</dbReference>
<dbReference type="PANTHER" id="PTHR44086">
    <property type="entry name" value="THIOSULFATE SULFURTRANSFERASE RDL2, MITOCHONDRIAL-RELATED"/>
    <property type="match status" value="1"/>
</dbReference>
<sequence length="145" mass="15732">SNSNSSNSPTFRQWVFEDVHNHLPPLILILPPTHPILIDVREPAELLSTGTIPSSVNVPLASQPDALFLTADEFETRFGFPKPGVAADEAGREIVFYCKAGVRARAAAQLAVQAGYQADRVGVYDGSWLDWAAKGGKVEVWEGDD</sequence>
<feature type="domain" description="Rhodanese" evidence="1">
    <location>
        <begin position="36"/>
        <end position="140"/>
    </location>
</feature>
<dbReference type="GeneID" id="37061618"/>
<dbReference type="STRING" id="1448321.A0A317W9D8"/>
<reference evidence="2 3" key="1">
    <citation type="submission" date="2016-12" db="EMBL/GenBank/DDBJ databases">
        <title>The genomes of Aspergillus section Nigri reveals drivers in fungal speciation.</title>
        <authorList>
            <consortium name="DOE Joint Genome Institute"/>
            <person name="Vesth T.C."/>
            <person name="Nybo J."/>
            <person name="Theobald S."/>
            <person name="Brandl J."/>
            <person name="Frisvad J.C."/>
            <person name="Nielsen K.F."/>
            <person name="Lyhne E.K."/>
            <person name="Kogle M.E."/>
            <person name="Kuo A."/>
            <person name="Riley R."/>
            <person name="Clum A."/>
            <person name="Nolan M."/>
            <person name="Lipzen A."/>
            <person name="Salamov A."/>
            <person name="Henrissat B."/>
            <person name="Wiebenga A."/>
            <person name="De Vries R.P."/>
            <person name="Grigoriev I.V."/>
            <person name="Mortensen U.H."/>
            <person name="Andersen M.R."/>
            <person name="Baker S.E."/>
        </authorList>
    </citation>
    <scope>NUCLEOTIDE SEQUENCE [LARGE SCALE GENOMIC DNA]</scope>
    <source>
        <strain evidence="2 3">CBS 117.55</strain>
    </source>
</reference>
<dbReference type="Gene3D" id="3.40.250.10">
    <property type="entry name" value="Rhodanese-like domain"/>
    <property type="match status" value="1"/>
</dbReference>
<gene>
    <name evidence="2" type="ORF">BO70DRAFT_290937</name>
</gene>
<feature type="non-terminal residue" evidence="2">
    <location>
        <position position="1"/>
    </location>
</feature>
<dbReference type="AlphaFoldDB" id="A0A317W9D8"/>
<dbReference type="GO" id="GO:0005739">
    <property type="term" value="C:mitochondrion"/>
    <property type="evidence" value="ECO:0007669"/>
    <property type="project" value="TreeGrafter"/>
</dbReference>
<dbReference type="Pfam" id="PF00581">
    <property type="entry name" value="Rhodanese"/>
    <property type="match status" value="1"/>
</dbReference>
<dbReference type="GO" id="GO:0004792">
    <property type="term" value="F:thiosulfate-cyanide sulfurtransferase activity"/>
    <property type="evidence" value="ECO:0007669"/>
    <property type="project" value="TreeGrafter"/>
</dbReference>
<protein>
    <submittedName>
        <fullName evidence="2">Rhodanese-like protein</fullName>
    </submittedName>
</protein>
<dbReference type="CDD" id="cd01519">
    <property type="entry name" value="RHOD_HSP67B2"/>
    <property type="match status" value="1"/>
</dbReference>
<dbReference type="VEuPathDB" id="FungiDB:BO70DRAFT_290937"/>
<dbReference type="OrthoDB" id="566238at2759"/>
<dbReference type="PANTHER" id="PTHR44086:SF10">
    <property type="entry name" value="THIOSULFATE SULFURTRANSFERASE_RHODANESE-LIKE DOMAIN-CONTAINING PROTEIN 3"/>
    <property type="match status" value="1"/>
</dbReference>
<dbReference type="InterPro" id="IPR001763">
    <property type="entry name" value="Rhodanese-like_dom"/>
</dbReference>
<dbReference type="SMART" id="SM00450">
    <property type="entry name" value="RHOD"/>
    <property type="match status" value="1"/>
</dbReference>
<evidence type="ECO:0000313" key="3">
    <source>
        <dbReference type="Proteomes" id="UP000247233"/>
    </source>
</evidence>
<accession>A0A317W9D8</accession>
<keyword evidence="3" id="KW-1185">Reference proteome</keyword>
<dbReference type="EMBL" id="MSFL01000011">
    <property type="protein sequence ID" value="PWY82943.1"/>
    <property type="molecule type" value="Genomic_DNA"/>
</dbReference>